<evidence type="ECO:0000313" key="2">
    <source>
        <dbReference type="Proteomes" id="UP001519295"/>
    </source>
</evidence>
<sequence length="309" mass="32261">MTVPAVLDGRTATAAPLRVGCATLSEVAGEPLAGTAPAVRKLVAVEHVGAWPRTVADHPDPDIAELFGRLRRDDVLLLLIRRSGRTGRDCDGARTVFIADLAPGASRVTSRTVRGTEDLASITFDPDAGEPLTDPVMLVCAHGRRDVCCAVRGRALAADLTTEGADVWECSHLGGHRFAPTALVLPTGYAYGRLDTGSALAALKAAAGRNVDPWSCRGHAGLDPVQQVAELAVREHTGIGDASALQVDAPLRRGGPTDVDTVRVRSRGGRGWTVEVRADTGLPPRPPSCGAVLESATPLVAGLPVEWHG</sequence>
<accession>A0ABS4W2B1</accession>
<reference evidence="1 2" key="1">
    <citation type="submission" date="2021-03" db="EMBL/GenBank/DDBJ databases">
        <title>Sequencing the genomes of 1000 actinobacteria strains.</title>
        <authorList>
            <person name="Klenk H.-P."/>
        </authorList>
    </citation>
    <scope>NUCLEOTIDE SEQUENCE [LARGE SCALE GENOMIC DNA]</scope>
    <source>
        <strain evidence="1 2">DSM 45256</strain>
    </source>
</reference>
<gene>
    <name evidence="1" type="ORF">JOF36_006030</name>
</gene>
<dbReference type="PANTHER" id="PTHR31902">
    <property type="entry name" value="ACTIN PATCHES DISTAL PROTEIN 1"/>
    <property type="match status" value="1"/>
</dbReference>
<evidence type="ECO:0008006" key="3">
    <source>
        <dbReference type="Google" id="ProtNLM"/>
    </source>
</evidence>
<dbReference type="RefSeq" id="WP_210033507.1">
    <property type="nucleotide sequence ID" value="NZ_JAGINU010000001.1"/>
</dbReference>
<evidence type="ECO:0000313" key="1">
    <source>
        <dbReference type="EMBL" id="MBP2370334.1"/>
    </source>
</evidence>
<proteinExistence type="predicted"/>
<organism evidence="1 2">
    <name type="scientific">Pseudonocardia parietis</name>
    <dbReference type="NCBI Taxonomy" id="570936"/>
    <lineage>
        <taxon>Bacteria</taxon>
        <taxon>Bacillati</taxon>
        <taxon>Actinomycetota</taxon>
        <taxon>Actinomycetes</taxon>
        <taxon>Pseudonocardiales</taxon>
        <taxon>Pseudonocardiaceae</taxon>
        <taxon>Pseudonocardia</taxon>
    </lineage>
</organism>
<dbReference type="EMBL" id="JAGINU010000001">
    <property type="protein sequence ID" value="MBP2370334.1"/>
    <property type="molecule type" value="Genomic_DNA"/>
</dbReference>
<comment type="caution">
    <text evidence="1">The sequence shown here is derived from an EMBL/GenBank/DDBJ whole genome shotgun (WGS) entry which is preliminary data.</text>
</comment>
<dbReference type="Pfam" id="PF06999">
    <property type="entry name" value="Suc_Fer-like"/>
    <property type="match status" value="1"/>
</dbReference>
<dbReference type="InterPro" id="IPR009737">
    <property type="entry name" value="Aim32/Apd1-like"/>
</dbReference>
<dbReference type="InterPro" id="IPR036249">
    <property type="entry name" value="Thioredoxin-like_sf"/>
</dbReference>
<dbReference type="CDD" id="cd03062">
    <property type="entry name" value="TRX_Fd_Sucrase"/>
    <property type="match status" value="1"/>
</dbReference>
<protein>
    <recommendedName>
        <fullName evidence="3">Sucrase/ferredoxin-like protein</fullName>
    </recommendedName>
</protein>
<dbReference type="Gene3D" id="3.40.30.10">
    <property type="entry name" value="Glutaredoxin"/>
    <property type="match status" value="1"/>
</dbReference>
<dbReference type="PANTHER" id="PTHR31902:SF22">
    <property type="entry name" value="SLL1203 PROTEIN"/>
    <property type="match status" value="1"/>
</dbReference>
<keyword evidence="2" id="KW-1185">Reference proteome</keyword>
<dbReference type="SUPFAM" id="SSF52833">
    <property type="entry name" value="Thioredoxin-like"/>
    <property type="match status" value="1"/>
</dbReference>
<name>A0ABS4W2B1_9PSEU</name>
<dbReference type="Proteomes" id="UP001519295">
    <property type="component" value="Unassembled WGS sequence"/>
</dbReference>